<feature type="domain" description="URB1 N-terminal" evidence="2">
    <location>
        <begin position="102"/>
        <end position="449"/>
    </location>
</feature>
<dbReference type="Pfam" id="PF11707">
    <property type="entry name" value="Npa1"/>
    <property type="match status" value="1"/>
</dbReference>
<dbReference type="SUPFAM" id="SSF48371">
    <property type="entry name" value="ARM repeat"/>
    <property type="match status" value="1"/>
</dbReference>
<evidence type="ECO:0000259" key="2">
    <source>
        <dbReference type="Pfam" id="PF11707"/>
    </source>
</evidence>
<dbReference type="InterPro" id="IPR032436">
    <property type="entry name" value="URB1_C"/>
</dbReference>
<dbReference type="OMA" id="RYITFKR"/>
<dbReference type="EMBL" id="NCSJ02000252">
    <property type="protein sequence ID" value="RFU26614.1"/>
    <property type="molecule type" value="Genomic_DNA"/>
</dbReference>
<protein>
    <recommendedName>
        <fullName evidence="7">Nucleolar pre-ribosomal-associated protein 1 N-terminal domain-containing protein</fullName>
    </recommendedName>
</protein>
<dbReference type="InterPro" id="IPR016024">
    <property type="entry name" value="ARM-type_fold"/>
</dbReference>
<dbReference type="OrthoDB" id="72892at2759"/>
<dbReference type="GO" id="GO:0000463">
    <property type="term" value="P:maturation of LSU-rRNA from tricistronic rRNA transcript (SSU-rRNA, 5.8S rRNA, LSU-rRNA)"/>
    <property type="evidence" value="ECO:0007669"/>
    <property type="project" value="TreeGrafter"/>
</dbReference>
<name>A0A3E2GZN1_SCYLI</name>
<organism evidence="5 6">
    <name type="scientific">Scytalidium lignicola</name>
    <name type="common">Hyphomycete</name>
    <dbReference type="NCBI Taxonomy" id="5539"/>
    <lineage>
        <taxon>Eukaryota</taxon>
        <taxon>Fungi</taxon>
        <taxon>Dikarya</taxon>
        <taxon>Ascomycota</taxon>
        <taxon>Pezizomycotina</taxon>
        <taxon>Leotiomycetes</taxon>
        <taxon>Leotiomycetes incertae sedis</taxon>
        <taxon>Scytalidium</taxon>
    </lineage>
</organism>
<evidence type="ECO:0000256" key="1">
    <source>
        <dbReference type="SAM" id="MobiDB-lite"/>
    </source>
</evidence>
<feature type="non-terminal residue" evidence="5">
    <location>
        <position position="1"/>
    </location>
</feature>
<reference evidence="5 6" key="1">
    <citation type="submission" date="2018-05" db="EMBL/GenBank/DDBJ databases">
        <title>Draft genome sequence of Scytalidium lignicola DSM 105466, a ubiquitous saprotrophic fungus.</title>
        <authorList>
            <person name="Buettner E."/>
            <person name="Gebauer A.M."/>
            <person name="Hofrichter M."/>
            <person name="Liers C."/>
            <person name="Kellner H."/>
        </authorList>
    </citation>
    <scope>NUCLEOTIDE SEQUENCE [LARGE SCALE GENOMIC DNA]</scope>
    <source>
        <strain evidence="5 6">DSM 105466</strain>
    </source>
</reference>
<proteinExistence type="predicted"/>
<dbReference type="PANTHER" id="PTHR13500:SF0">
    <property type="entry name" value="NUCLEOLAR PRE-RIBOSOMAL-ASSOCIATED PROTEIN 1"/>
    <property type="match status" value="1"/>
</dbReference>
<dbReference type="Pfam" id="PF26140">
    <property type="entry name" value="HEAT_URB1"/>
    <property type="match status" value="1"/>
</dbReference>
<comment type="caution">
    <text evidence="5">The sequence shown here is derived from an EMBL/GenBank/DDBJ whole genome shotgun (WGS) entry which is preliminary data.</text>
</comment>
<evidence type="ECO:0000313" key="5">
    <source>
        <dbReference type="EMBL" id="RFU26614.1"/>
    </source>
</evidence>
<dbReference type="PANTHER" id="PTHR13500">
    <property type="entry name" value="NUCLEOLAR PRERIBOSOMAL-ASSOCIATED PROTEIN 1"/>
    <property type="match status" value="1"/>
</dbReference>
<accession>A0A3E2GZN1</accession>
<dbReference type="Pfam" id="PF16201">
    <property type="entry name" value="NopRA1"/>
    <property type="match status" value="1"/>
</dbReference>
<sequence>MVKRPSTDADTGQAAYQKRQKISGPKSIGAIEDVQSGKQLQKLLVFEQDRGRSKHGIQTFKAFLDSFAVSENDSAFRIRILKEYFDLEKVSDEEDKGAVYLPNIMQTWSFASQSNDESLLSAVPAVLALLFKTMSNIFEFAEYGTKLGRTILQKRQLELIARGLTANKTKDFVISPCLRLLKEVTSFNGGVLAKSVFRGRDQTYKSLARNLGLRYIGDTVEDRRKPSVRTNAVRFMLTAIKFLPTEAKRDLLNQKDIISALIRGIRDDPPFIIREILETLTTHVLRDEGLARDAKTKVVNGTSLQRITTLYGYSQLDEEVSNGKKSVDQLAHEFLMLACTSPDLGVLNHQAGFYLRGVDPDESQDVDPDSHIDLKLDSIEWIKKYTGKVPIRNTILSDFIQHLRPWSNSRQSELLLAILRAAPELVADYFFGKQTFPFDPKLTATWVGYSSFLFSSIQLPIPQYFGHRDGYARLPPPPSIVLESILPQPLTQKALIRCLNQPYTMITFFAVRIMSVAFAKLKTVMEMFHEAAAGSSSIWTQAAENLVEEFCQRCPSIKDVISVYRNMHRADLLQREAVTRLLVLYYEIVPQIALDAKFDVSAALSQALDAVEDGKFSPNDRALLVMELENLFQFARFSPGMRWFAKAEGRDISPFTAMLKLLVDAPSDVPLLRLKSVLISIIHEHQILQSSSSTSTLDGLIWLLKAGHGKFTTDSFYEWLDSCLSRCAGKPVKYIFSLEEMQIKLYGSKPSPARVSLLTMAIFEQSPFVFNSGDEQLANDVAQFIANYIAMSMKANEDEVTLKEIVKMMVSQVPISSQIRTIIETAPGLVGNIVIPQSQGINVTKEERSTVDDLISEGKRNELLTKFFEDIRIEEEDHSFLVKWTTKEIDEVIEDGYAARLVMLLSSSHLSIRKEAVTNISKLAAKLKDSTFEEKEQIWLLLCEVVETAKKVIDQQPPPYIISSFASHAIKVLNDPLHCLYPKLNKFLSQGPSWDVDKIPLMYKILDEPPSLDEGRYLEIGWLLEYMLDGLRTPEDMSIFRKRKVFEKLLSLYNNVYLASFLRDKILQIVFKASTIEGGSTTLITRFSGMTWLQVELALRSNLPLKVLMERILESCDQKRVGDWTSKGVEQAKVDALKF</sequence>
<dbReference type="GO" id="GO:0005730">
    <property type="term" value="C:nucleolus"/>
    <property type="evidence" value="ECO:0007669"/>
    <property type="project" value="TreeGrafter"/>
</dbReference>
<dbReference type="InterPro" id="IPR021714">
    <property type="entry name" value="URB1_N"/>
</dbReference>
<dbReference type="InterPro" id="IPR039844">
    <property type="entry name" value="URB1"/>
</dbReference>
<evidence type="ECO:0008006" key="7">
    <source>
        <dbReference type="Google" id="ProtNLM"/>
    </source>
</evidence>
<gene>
    <name evidence="5" type="ORF">B7463_g9742</name>
</gene>
<evidence type="ECO:0000259" key="4">
    <source>
        <dbReference type="Pfam" id="PF26140"/>
    </source>
</evidence>
<feature type="non-terminal residue" evidence="5">
    <location>
        <position position="1139"/>
    </location>
</feature>
<dbReference type="GO" id="GO:0000466">
    <property type="term" value="P:maturation of 5.8S rRNA from tricistronic rRNA transcript (SSU-rRNA, 5.8S rRNA, LSU-rRNA)"/>
    <property type="evidence" value="ECO:0007669"/>
    <property type="project" value="TreeGrafter"/>
</dbReference>
<feature type="region of interest" description="Disordered" evidence="1">
    <location>
        <begin position="1"/>
        <end position="24"/>
    </location>
</feature>
<feature type="domain" description="URB1 C-terminal" evidence="3">
    <location>
        <begin position="901"/>
        <end position="1092"/>
    </location>
</feature>
<dbReference type="InterPro" id="IPR059018">
    <property type="entry name" value="HEAT_URB1"/>
</dbReference>
<keyword evidence="6" id="KW-1185">Reference proteome</keyword>
<dbReference type="Proteomes" id="UP000258309">
    <property type="component" value="Unassembled WGS sequence"/>
</dbReference>
<feature type="domain" description="URB1 central HEAT repeat" evidence="4">
    <location>
        <begin position="638"/>
        <end position="826"/>
    </location>
</feature>
<evidence type="ECO:0000313" key="6">
    <source>
        <dbReference type="Proteomes" id="UP000258309"/>
    </source>
</evidence>
<dbReference type="AlphaFoldDB" id="A0A3E2GZN1"/>
<evidence type="ECO:0000259" key="3">
    <source>
        <dbReference type="Pfam" id="PF16201"/>
    </source>
</evidence>
<dbReference type="STRING" id="5539.A0A3E2GZN1"/>